<reference evidence="2" key="1">
    <citation type="journal article" date="2021" name="PeerJ">
        <title>Extensive microbial diversity within the chicken gut microbiome revealed by metagenomics and culture.</title>
        <authorList>
            <person name="Gilroy R."/>
            <person name="Ravi A."/>
            <person name="Getino M."/>
            <person name="Pursley I."/>
            <person name="Horton D.L."/>
            <person name="Alikhan N.F."/>
            <person name="Baker D."/>
            <person name="Gharbi K."/>
            <person name="Hall N."/>
            <person name="Watson M."/>
            <person name="Adriaenssens E.M."/>
            <person name="Foster-Nyarko E."/>
            <person name="Jarju S."/>
            <person name="Secka A."/>
            <person name="Antonio M."/>
            <person name="Oren A."/>
            <person name="Chaudhuri R.R."/>
            <person name="La Ragione R."/>
            <person name="Hildebrand F."/>
            <person name="Pallen M.J."/>
        </authorList>
    </citation>
    <scope>NUCLEOTIDE SEQUENCE</scope>
    <source>
        <strain evidence="2">CHK183-1962</strain>
    </source>
</reference>
<dbReference type="Proteomes" id="UP000886890">
    <property type="component" value="Unassembled WGS sequence"/>
</dbReference>
<comment type="caution">
    <text evidence="2">The sequence shown here is derived from an EMBL/GenBank/DDBJ whole genome shotgun (WGS) entry which is preliminary data.</text>
</comment>
<dbReference type="EMBL" id="DXEK01000121">
    <property type="protein sequence ID" value="HIX77360.1"/>
    <property type="molecule type" value="Genomic_DNA"/>
</dbReference>
<sequence length="202" mass="22807">MKKFLKHVNRGIILAFLAVLCVAGYVVFDNARFKSAKPEIEQAVQQYMEEVRSVNLAAPGERIAKTRELLEKYWTKPQGNGYYGYTKTDMQDYLAYRESYASGDPTVTDYTDVLKDVSISQNGPHGAKVVAQYSVSLEMSREDLIYPVYGLSAWDGSFLSSRPADNGTDVVQSFDYQVQISMYQEDGQWKIGDMYAYMSEGA</sequence>
<keyword evidence="1" id="KW-0472">Membrane</keyword>
<accession>A0A9D1XG28</accession>
<name>A0A9D1XG28_9FIRM</name>
<feature type="transmembrane region" description="Helical" evidence="1">
    <location>
        <begin position="12"/>
        <end position="28"/>
    </location>
</feature>
<organism evidence="2 3">
    <name type="scientific">Candidatus Fusicatenibacter merdavium</name>
    <dbReference type="NCBI Taxonomy" id="2838600"/>
    <lineage>
        <taxon>Bacteria</taxon>
        <taxon>Bacillati</taxon>
        <taxon>Bacillota</taxon>
        <taxon>Clostridia</taxon>
        <taxon>Lachnospirales</taxon>
        <taxon>Lachnospiraceae</taxon>
        <taxon>Fusicatenibacter</taxon>
    </lineage>
</organism>
<keyword evidence="1" id="KW-1133">Transmembrane helix</keyword>
<protein>
    <submittedName>
        <fullName evidence="2">Uncharacterized protein</fullName>
    </submittedName>
</protein>
<evidence type="ECO:0000256" key="1">
    <source>
        <dbReference type="SAM" id="Phobius"/>
    </source>
</evidence>
<evidence type="ECO:0000313" key="3">
    <source>
        <dbReference type="Proteomes" id="UP000886890"/>
    </source>
</evidence>
<gene>
    <name evidence="2" type="ORF">H9734_07185</name>
</gene>
<keyword evidence="1" id="KW-0812">Transmembrane</keyword>
<dbReference type="AlphaFoldDB" id="A0A9D1XG28"/>
<reference evidence="2" key="2">
    <citation type="submission" date="2021-04" db="EMBL/GenBank/DDBJ databases">
        <authorList>
            <person name="Gilroy R."/>
        </authorList>
    </citation>
    <scope>NUCLEOTIDE SEQUENCE</scope>
    <source>
        <strain evidence="2">CHK183-1962</strain>
    </source>
</reference>
<proteinExistence type="predicted"/>
<evidence type="ECO:0000313" key="2">
    <source>
        <dbReference type="EMBL" id="HIX77360.1"/>
    </source>
</evidence>